<keyword evidence="2" id="KW-1133">Transmembrane helix</keyword>
<dbReference type="OrthoDB" id="2278325at2759"/>
<feature type="region of interest" description="Disordered" evidence="1">
    <location>
        <begin position="304"/>
        <end position="347"/>
    </location>
</feature>
<feature type="region of interest" description="Disordered" evidence="1">
    <location>
        <begin position="393"/>
        <end position="486"/>
    </location>
</feature>
<reference evidence="3" key="1">
    <citation type="submission" date="2020-12" db="EMBL/GenBank/DDBJ databases">
        <title>Metabolic potential, ecology and presence of endohyphal bacteria is reflected in genomic diversity of Mucoromycotina.</title>
        <authorList>
            <person name="Muszewska A."/>
            <person name="Okrasinska A."/>
            <person name="Steczkiewicz K."/>
            <person name="Drgas O."/>
            <person name="Orlowska M."/>
            <person name="Perlinska-Lenart U."/>
            <person name="Aleksandrzak-Piekarczyk T."/>
            <person name="Szatraj K."/>
            <person name="Zielenkiewicz U."/>
            <person name="Pilsyk S."/>
            <person name="Malc E."/>
            <person name="Mieczkowski P."/>
            <person name="Kruszewska J.S."/>
            <person name="Biernat P."/>
            <person name="Pawlowska J."/>
        </authorList>
    </citation>
    <scope>NUCLEOTIDE SEQUENCE</scope>
    <source>
        <strain evidence="3">WA0000067209</strain>
    </source>
</reference>
<dbReference type="Proteomes" id="UP000654370">
    <property type="component" value="Unassembled WGS sequence"/>
</dbReference>
<accession>A0A8H7UJT3</accession>
<evidence type="ECO:0000313" key="3">
    <source>
        <dbReference type="EMBL" id="KAG2182393.1"/>
    </source>
</evidence>
<feature type="compositionally biased region" description="Low complexity" evidence="1">
    <location>
        <begin position="306"/>
        <end position="317"/>
    </location>
</feature>
<dbReference type="EMBL" id="JAEPQZ010000004">
    <property type="protein sequence ID" value="KAG2182393.1"/>
    <property type="molecule type" value="Genomic_DNA"/>
</dbReference>
<sequence length="498" mass="54742">MSRNQAAASQMVGSFPPAVRVTNTSQRRPVIATATNRSNQPVPLRDRIVQNQPKDKLLEYIHHFVEGKKASDAHDILDNLIKSLNNEDEEIQELPQDDEILLANPETVPILPKTRQVAQASVAELATLRMPATLKLPAPTASSATAAAQPMFANVVPAAPVVDLSFLRQLQQQATVTQTVYVRAGTTTITATVSATGSSDSNGSQKGNRYMDEGGGRESPVPVIAMLAVFGAILVIGPLIAYCWWRSRKRAQKENTLPYFGRDMEARHRYPPEVGGYSSYHSFNPGVITEIRDSPQRHMAADAFEASSSRQPSAAPSVTRKQSKFKGKAHKLPPINTSGVSSSEPPISPTFVPLPGTPMKLVPREQVLSDPQRRRGVDALDLAAQRESNYKHWKAIKSDDNTNSISQPKSAEIPTEVGQQHKKTKEYVKKLVDESRNHPEKPSSISKNLAELQRNTKSALQPQPIELEDIPFTSHHYPDRNDSPSDVSTARLMLQSVE</sequence>
<feature type="compositionally biased region" description="Basic and acidic residues" evidence="1">
    <location>
        <begin position="425"/>
        <end position="441"/>
    </location>
</feature>
<evidence type="ECO:0000313" key="4">
    <source>
        <dbReference type="Proteomes" id="UP000654370"/>
    </source>
</evidence>
<name>A0A8H7UJT3_MORIS</name>
<protein>
    <submittedName>
        <fullName evidence="3">Uncharacterized protein</fullName>
    </submittedName>
</protein>
<feature type="region of interest" description="Disordered" evidence="1">
    <location>
        <begin position="193"/>
        <end position="215"/>
    </location>
</feature>
<organism evidence="3 4">
    <name type="scientific">Mortierella isabellina</name>
    <name type="common">Filamentous fungus</name>
    <name type="synonym">Umbelopsis isabellina</name>
    <dbReference type="NCBI Taxonomy" id="91625"/>
    <lineage>
        <taxon>Eukaryota</taxon>
        <taxon>Fungi</taxon>
        <taxon>Fungi incertae sedis</taxon>
        <taxon>Mucoromycota</taxon>
        <taxon>Mucoromycotina</taxon>
        <taxon>Umbelopsidomycetes</taxon>
        <taxon>Umbelopsidales</taxon>
        <taxon>Umbelopsidaceae</taxon>
        <taxon>Umbelopsis</taxon>
    </lineage>
</organism>
<keyword evidence="2" id="KW-0812">Transmembrane</keyword>
<comment type="caution">
    <text evidence="3">The sequence shown here is derived from an EMBL/GenBank/DDBJ whole genome shotgun (WGS) entry which is preliminary data.</text>
</comment>
<proteinExistence type="predicted"/>
<feature type="compositionally biased region" description="Polar residues" evidence="1">
    <location>
        <begin position="443"/>
        <end position="461"/>
    </location>
</feature>
<evidence type="ECO:0000256" key="2">
    <source>
        <dbReference type="SAM" id="Phobius"/>
    </source>
</evidence>
<keyword evidence="4" id="KW-1185">Reference proteome</keyword>
<feature type="compositionally biased region" description="Basic residues" evidence="1">
    <location>
        <begin position="321"/>
        <end position="331"/>
    </location>
</feature>
<keyword evidence="2" id="KW-0472">Membrane</keyword>
<dbReference type="AlphaFoldDB" id="A0A8H7UJT3"/>
<feature type="transmembrane region" description="Helical" evidence="2">
    <location>
        <begin position="223"/>
        <end position="245"/>
    </location>
</feature>
<gene>
    <name evidence="3" type="ORF">INT43_007323</name>
</gene>
<evidence type="ECO:0000256" key="1">
    <source>
        <dbReference type="SAM" id="MobiDB-lite"/>
    </source>
</evidence>
<feature type="compositionally biased region" description="Polar residues" evidence="1">
    <location>
        <begin position="335"/>
        <end position="345"/>
    </location>
</feature>